<reference evidence="2" key="1">
    <citation type="journal article" date="2017" name="Nat. Commun.">
        <title>The asparagus genome sheds light on the origin and evolution of a young Y chromosome.</title>
        <authorList>
            <person name="Harkess A."/>
            <person name="Zhou J."/>
            <person name="Xu C."/>
            <person name="Bowers J.E."/>
            <person name="Van der Hulst R."/>
            <person name="Ayyampalayam S."/>
            <person name="Mercati F."/>
            <person name="Riccardi P."/>
            <person name="McKain M.R."/>
            <person name="Kakrana A."/>
            <person name="Tang H."/>
            <person name="Ray J."/>
            <person name="Groenendijk J."/>
            <person name="Arikit S."/>
            <person name="Mathioni S.M."/>
            <person name="Nakano M."/>
            <person name="Shan H."/>
            <person name="Telgmann-Rauber A."/>
            <person name="Kanno A."/>
            <person name="Yue Z."/>
            <person name="Chen H."/>
            <person name="Li W."/>
            <person name="Chen Y."/>
            <person name="Xu X."/>
            <person name="Zhang Y."/>
            <person name="Luo S."/>
            <person name="Chen H."/>
            <person name="Gao J."/>
            <person name="Mao Z."/>
            <person name="Pires J.C."/>
            <person name="Luo M."/>
            <person name="Kudrna D."/>
            <person name="Wing R.A."/>
            <person name="Meyers B.C."/>
            <person name="Yi K."/>
            <person name="Kong H."/>
            <person name="Lavrijsen P."/>
            <person name="Sunseri F."/>
            <person name="Falavigna A."/>
            <person name="Ye Y."/>
            <person name="Leebens-Mack J.H."/>
            <person name="Chen G."/>
        </authorList>
    </citation>
    <scope>NUCLEOTIDE SEQUENCE [LARGE SCALE GENOMIC DNA]</scope>
    <source>
        <strain evidence="2">cv. DH0086</strain>
    </source>
</reference>
<keyword evidence="2" id="KW-1185">Reference proteome</keyword>
<dbReference type="AlphaFoldDB" id="A0A5P1EEM2"/>
<protein>
    <submittedName>
        <fullName evidence="1">Uncharacterized protein</fullName>
    </submittedName>
</protein>
<evidence type="ECO:0000313" key="1">
    <source>
        <dbReference type="EMBL" id="ONK64284.1"/>
    </source>
</evidence>
<dbReference type="EMBL" id="CM007387">
    <property type="protein sequence ID" value="ONK64284.1"/>
    <property type="molecule type" value="Genomic_DNA"/>
</dbReference>
<evidence type="ECO:0000313" key="2">
    <source>
        <dbReference type="Proteomes" id="UP000243459"/>
    </source>
</evidence>
<dbReference type="Proteomes" id="UP000243459">
    <property type="component" value="Chromosome 7"/>
</dbReference>
<name>A0A5P1EEM2_ASPOF</name>
<gene>
    <name evidence="1" type="ORF">A4U43_C07F24070</name>
</gene>
<proteinExistence type="predicted"/>
<accession>A0A5P1EEM2</accession>
<organism evidence="1 2">
    <name type="scientific">Asparagus officinalis</name>
    <name type="common">Garden asparagus</name>
    <dbReference type="NCBI Taxonomy" id="4686"/>
    <lineage>
        <taxon>Eukaryota</taxon>
        <taxon>Viridiplantae</taxon>
        <taxon>Streptophyta</taxon>
        <taxon>Embryophyta</taxon>
        <taxon>Tracheophyta</taxon>
        <taxon>Spermatophyta</taxon>
        <taxon>Magnoliopsida</taxon>
        <taxon>Liliopsida</taxon>
        <taxon>Asparagales</taxon>
        <taxon>Asparagaceae</taxon>
        <taxon>Asparagoideae</taxon>
        <taxon>Asparagus</taxon>
    </lineage>
</organism>
<sequence>MGKNEAGVPNAGLHLSLRNYLVQGALVEQEIYGWMEQIQTLYLKLTGEVASLRAGKVVDSERAAELSARRAFEVDKLRQELDESNKKAKRLDEAL</sequence>
<dbReference type="Gramene" id="ONK64284">
    <property type="protein sequence ID" value="ONK64284"/>
    <property type="gene ID" value="A4U43_C07F24070"/>
</dbReference>